<dbReference type="KEGG" id="hir:HETIRDRAFT_332184"/>
<dbReference type="AlphaFoldDB" id="W4JP65"/>
<dbReference type="GeneID" id="20671711"/>
<name>W4JP65_HETIT</name>
<dbReference type="InParanoid" id="W4JP65"/>
<evidence type="ECO:0000313" key="1">
    <source>
        <dbReference type="EMBL" id="ETW74681.1"/>
    </source>
</evidence>
<keyword evidence="2" id="KW-1185">Reference proteome</keyword>
<sequence length="97" mass="11051">MAASGHVLDVEMDCSCYIDPLSPPISPLPRSYYRSARRLGYVHTIASRTTYLLWPSVVDDSFARVWFRSPYICVIVAPPPRVSYDLIRVSSAFPRRD</sequence>
<protein>
    <submittedName>
        <fullName evidence="1">Uncharacterized protein</fullName>
    </submittedName>
</protein>
<proteinExistence type="predicted"/>
<reference evidence="1 2" key="1">
    <citation type="journal article" date="2012" name="New Phytol.">
        <title>Insight into trade-off between wood decay and parasitism from the genome of a fungal forest pathogen.</title>
        <authorList>
            <person name="Olson A."/>
            <person name="Aerts A."/>
            <person name="Asiegbu F."/>
            <person name="Belbahri L."/>
            <person name="Bouzid O."/>
            <person name="Broberg A."/>
            <person name="Canback B."/>
            <person name="Coutinho P.M."/>
            <person name="Cullen D."/>
            <person name="Dalman K."/>
            <person name="Deflorio G."/>
            <person name="van Diepen L.T."/>
            <person name="Dunand C."/>
            <person name="Duplessis S."/>
            <person name="Durling M."/>
            <person name="Gonthier P."/>
            <person name="Grimwood J."/>
            <person name="Fossdal C.G."/>
            <person name="Hansson D."/>
            <person name="Henrissat B."/>
            <person name="Hietala A."/>
            <person name="Himmelstrand K."/>
            <person name="Hoffmeister D."/>
            <person name="Hogberg N."/>
            <person name="James T.Y."/>
            <person name="Karlsson M."/>
            <person name="Kohler A."/>
            <person name="Kues U."/>
            <person name="Lee Y.H."/>
            <person name="Lin Y.C."/>
            <person name="Lind M."/>
            <person name="Lindquist E."/>
            <person name="Lombard V."/>
            <person name="Lucas S."/>
            <person name="Lunden K."/>
            <person name="Morin E."/>
            <person name="Murat C."/>
            <person name="Park J."/>
            <person name="Raffaello T."/>
            <person name="Rouze P."/>
            <person name="Salamov A."/>
            <person name="Schmutz J."/>
            <person name="Solheim H."/>
            <person name="Stahlberg J."/>
            <person name="Velez H."/>
            <person name="de Vries R.P."/>
            <person name="Wiebenga A."/>
            <person name="Woodward S."/>
            <person name="Yakovlev I."/>
            <person name="Garbelotto M."/>
            <person name="Martin F."/>
            <person name="Grigoriev I.V."/>
            <person name="Stenlid J."/>
        </authorList>
    </citation>
    <scope>NUCLEOTIDE SEQUENCE [LARGE SCALE GENOMIC DNA]</scope>
    <source>
        <strain evidence="1 2">TC 32-1</strain>
    </source>
</reference>
<gene>
    <name evidence="1" type="ORF">HETIRDRAFT_332184</name>
</gene>
<accession>W4JP65</accession>
<dbReference type="HOGENOM" id="CLU_2346967_0_0_1"/>
<dbReference type="EMBL" id="KI925467">
    <property type="protein sequence ID" value="ETW74681.1"/>
    <property type="molecule type" value="Genomic_DNA"/>
</dbReference>
<organism evidence="1 2">
    <name type="scientific">Heterobasidion irregulare (strain TC 32-1)</name>
    <dbReference type="NCBI Taxonomy" id="747525"/>
    <lineage>
        <taxon>Eukaryota</taxon>
        <taxon>Fungi</taxon>
        <taxon>Dikarya</taxon>
        <taxon>Basidiomycota</taxon>
        <taxon>Agaricomycotina</taxon>
        <taxon>Agaricomycetes</taxon>
        <taxon>Russulales</taxon>
        <taxon>Bondarzewiaceae</taxon>
        <taxon>Heterobasidion</taxon>
        <taxon>Heterobasidion annosum species complex</taxon>
    </lineage>
</organism>
<dbReference type="Proteomes" id="UP000030671">
    <property type="component" value="Unassembled WGS sequence"/>
</dbReference>
<dbReference type="RefSeq" id="XP_009553175.1">
    <property type="nucleotide sequence ID" value="XM_009554880.1"/>
</dbReference>
<evidence type="ECO:0000313" key="2">
    <source>
        <dbReference type="Proteomes" id="UP000030671"/>
    </source>
</evidence>